<keyword evidence="2" id="KW-1185">Reference proteome</keyword>
<dbReference type="OrthoDB" id="5647053at2"/>
<accession>A0A0W0RJ78</accession>
<gene>
    <name evidence="1" type="ORF">Lboz_2688</name>
</gene>
<dbReference type="RefSeq" id="WP_058460282.1">
    <property type="nucleotide sequence ID" value="NZ_CAAAIY010000002.1"/>
</dbReference>
<name>A0A0W0RJ78_LEGBO</name>
<dbReference type="AlphaFoldDB" id="A0A0W0RJ78"/>
<protein>
    <submittedName>
        <fullName evidence="1">Uncharacterized protein</fullName>
    </submittedName>
</protein>
<evidence type="ECO:0000313" key="1">
    <source>
        <dbReference type="EMBL" id="KTC71111.1"/>
    </source>
</evidence>
<dbReference type="PATRIC" id="fig|447.4.peg.2859"/>
<dbReference type="Proteomes" id="UP000054695">
    <property type="component" value="Unassembled WGS sequence"/>
</dbReference>
<evidence type="ECO:0000313" key="2">
    <source>
        <dbReference type="Proteomes" id="UP000054695"/>
    </source>
</evidence>
<sequence>MLSPDVVKVIDTISEKIETNNFESLTFEDIKNACFMVMGQIEHVKANNQFPTVDDSKEKELIAYKRIVMHLVEWQARFVEMKKSNVLGNYIADLNFLREIMHSIPDVLGGVYKVEMEKINFYLSNILGNINKLKNKLLEANCFDVALTAHTQCAYEITFLYSKLLEIHYTAKMRYSVVIKGYFEAIQETFDFYSKEITYFRDLEITNAKCLSYCLMNYLPKNVRH</sequence>
<dbReference type="STRING" id="447.Lboz_2688"/>
<comment type="caution">
    <text evidence="1">The sequence shown here is derived from an EMBL/GenBank/DDBJ whole genome shotgun (WGS) entry which is preliminary data.</text>
</comment>
<organism evidence="1 2">
    <name type="scientific">Legionella bozemanae</name>
    <name type="common">Fluoribacter bozemanae</name>
    <dbReference type="NCBI Taxonomy" id="447"/>
    <lineage>
        <taxon>Bacteria</taxon>
        <taxon>Pseudomonadati</taxon>
        <taxon>Pseudomonadota</taxon>
        <taxon>Gammaproteobacteria</taxon>
        <taxon>Legionellales</taxon>
        <taxon>Legionellaceae</taxon>
        <taxon>Legionella</taxon>
    </lineage>
</organism>
<reference evidence="1 2" key="1">
    <citation type="submission" date="2015-11" db="EMBL/GenBank/DDBJ databases">
        <title>Genomic analysis of 38 Legionella species identifies large and diverse effector repertoires.</title>
        <authorList>
            <person name="Burstein D."/>
            <person name="Amaro F."/>
            <person name="Zusman T."/>
            <person name="Lifshitz Z."/>
            <person name="Cohen O."/>
            <person name="Gilbert J.A."/>
            <person name="Pupko T."/>
            <person name="Shuman H.A."/>
            <person name="Segal G."/>
        </authorList>
    </citation>
    <scope>NUCLEOTIDE SEQUENCE [LARGE SCALE GENOMIC DNA]</scope>
    <source>
        <strain evidence="1 2">WIGA</strain>
    </source>
</reference>
<dbReference type="EMBL" id="LNXU01000032">
    <property type="protein sequence ID" value="KTC71111.1"/>
    <property type="molecule type" value="Genomic_DNA"/>
</dbReference>
<proteinExistence type="predicted"/>